<accession>A0ABQ4FFC0</accession>
<evidence type="ECO:0000256" key="2">
    <source>
        <dbReference type="ARBA" id="ARBA00004922"/>
    </source>
</evidence>
<dbReference type="InterPro" id="IPR032421">
    <property type="entry name" value="PMT_4TMC"/>
</dbReference>
<keyword evidence="14" id="KW-1185">Reference proteome</keyword>
<evidence type="ECO:0000256" key="5">
    <source>
        <dbReference type="ARBA" id="ARBA00022679"/>
    </source>
</evidence>
<evidence type="ECO:0000256" key="8">
    <source>
        <dbReference type="ARBA" id="ARBA00023136"/>
    </source>
</evidence>
<dbReference type="Pfam" id="PF16192">
    <property type="entry name" value="PMT_4TMC"/>
    <property type="match status" value="1"/>
</dbReference>
<evidence type="ECO:0000256" key="4">
    <source>
        <dbReference type="ARBA" id="ARBA00022676"/>
    </source>
</evidence>
<name>A0ABQ4FFC0_9ACTN</name>
<keyword evidence="10" id="KW-1003">Cell membrane</keyword>
<reference evidence="13 14" key="1">
    <citation type="submission" date="2021-01" db="EMBL/GenBank/DDBJ databases">
        <title>Whole genome shotgun sequence of Microbispora amethystogenes NBRC 101907.</title>
        <authorList>
            <person name="Komaki H."/>
            <person name="Tamura T."/>
        </authorList>
    </citation>
    <scope>NUCLEOTIDE SEQUENCE [LARGE SCALE GENOMIC DNA]</scope>
    <source>
        <strain evidence="13 14">NBRC 101907</strain>
    </source>
</reference>
<feature type="transmembrane region" description="Helical" evidence="10">
    <location>
        <begin position="26"/>
        <end position="43"/>
    </location>
</feature>
<feature type="transmembrane region" description="Helical" evidence="10">
    <location>
        <begin position="282"/>
        <end position="308"/>
    </location>
</feature>
<comment type="similarity">
    <text evidence="3 10">Belongs to the glycosyltransferase 39 family.</text>
</comment>
<dbReference type="InterPro" id="IPR027005">
    <property type="entry name" value="PMT-like"/>
</dbReference>
<evidence type="ECO:0000256" key="6">
    <source>
        <dbReference type="ARBA" id="ARBA00022692"/>
    </source>
</evidence>
<feature type="domain" description="ArnT-like N-terminal" evidence="11">
    <location>
        <begin position="36"/>
        <end position="263"/>
    </location>
</feature>
<comment type="function">
    <text evidence="10">Protein O-mannosyltransferase that catalyzes the transfer of a single mannose residue from a polyprenol phospho-mannosyl lipidic donor to the hydroxyl group of selected serine and threonine residues in acceptor proteins.</text>
</comment>
<keyword evidence="7 10" id="KW-1133">Transmembrane helix</keyword>
<evidence type="ECO:0000256" key="9">
    <source>
        <dbReference type="ARBA" id="ARBA00093617"/>
    </source>
</evidence>
<evidence type="ECO:0000256" key="1">
    <source>
        <dbReference type="ARBA" id="ARBA00004127"/>
    </source>
</evidence>
<dbReference type="EMBL" id="BOOB01000026">
    <property type="protein sequence ID" value="GIH33501.1"/>
    <property type="molecule type" value="Genomic_DNA"/>
</dbReference>
<comment type="pathway">
    <text evidence="2 10">Protein modification; protein glycosylation.</text>
</comment>
<feature type="transmembrane region" description="Helical" evidence="10">
    <location>
        <begin position="397"/>
        <end position="414"/>
    </location>
</feature>
<comment type="subcellular location">
    <subcellularLocation>
        <location evidence="10">Cell membrane</location>
    </subcellularLocation>
    <subcellularLocation>
        <location evidence="1">Endomembrane system</location>
        <topology evidence="1">Multi-pass membrane protein</topology>
    </subcellularLocation>
</comment>
<comment type="caution">
    <text evidence="13">The sequence shown here is derived from an EMBL/GenBank/DDBJ whole genome shotgun (WGS) entry which is preliminary data.</text>
</comment>
<evidence type="ECO:0000256" key="3">
    <source>
        <dbReference type="ARBA" id="ARBA00007222"/>
    </source>
</evidence>
<feature type="transmembrane region" description="Helical" evidence="10">
    <location>
        <begin position="421"/>
        <end position="441"/>
    </location>
</feature>
<dbReference type="InterPro" id="IPR003342">
    <property type="entry name" value="ArnT-like_N"/>
</dbReference>
<keyword evidence="6 10" id="KW-0812">Transmembrane</keyword>
<protein>
    <recommendedName>
        <fullName evidence="9 10">Polyprenol-phosphate-mannose--protein mannosyltransferase</fullName>
        <ecNumber evidence="10">2.4.1.-</ecNumber>
    </recommendedName>
</protein>
<feature type="transmembrane region" description="Helical" evidence="10">
    <location>
        <begin position="126"/>
        <end position="147"/>
    </location>
</feature>
<evidence type="ECO:0000313" key="13">
    <source>
        <dbReference type="EMBL" id="GIH33501.1"/>
    </source>
</evidence>
<sequence length="525" mass="57206">MPRSAAHRLVPPMPGGRDGLGRLGRLGWFGPLAVAAFGGFLRFDRLDMPHAFVFDELYYAKDAYSLITYGVERQFADGAEETILRGGRDVFRACAQPEDCAAYVAHPPLGKWLIGAGEWLFGLTPFGWRFAAALAGTLSVLVLARVARRMTRSTLLGCLAGLLLALDGLHLVLSRSALLDVFLTFWVLAGFACLVADRDAARARLAEWHRTSAPEGPGLPLGPRLGPRLWRLAAGLCLGAATATKWTGVLFVVAFAVMAFAWDRGARRAAGLRRPGRQAARLDLPLVLAWLCAVPATAYVASFAGWLASAGGYGRNWDRASQNGWAYFVVDSLRSLIDYQSQVLGFHQGLSAHHDYQSDPWGWPLLLRPVLFYYRSSPGACGARSCSQAILGTGTPVVWYAGLLALLAMVVWHLTTRDWRAGTVVLGYAAAWLPWCYFALADHRTTFLFYLLPALPFLILAIVLACGLVLGPPGSSAMRRSTGAALVGAFVLLALADFWWLSPVLTAVPVPYDTWLSRMLLRSWI</sequence>
<feature type="transmembrane region" description="Helical" evidence="10">
    <location>
        <begin position="154"/>
        <end position="173"/>
    </location>
</feature>
<proteinExistence type="inferred from homology"/>
<feature type="transmembrane region" description="Helical" evidence="10">
    <location>
        <begin position="447"/>
        <end position="470"/>
    </location>
</feature>
<dbReference type="PANTHER" id="PTHR10050">
    <property type="entry name" value="DOLICHYL-PHOSPHATE-MANNOSE--PROTEIN MANNOSYLTRANSFERASE"/>
    <property type="match status" value="1"/>
</dbReference>
<evidence type="ECO:0000313" key="14">
    <source>
        <dbReference type="Proteomes" id="UP000651728"/>
    </source>
</evidence>
<feature type="transmembrane region" description="Helical" evidence="10">
    <location>
        <begin position="229"/>
        <end position="262"/>
    </location>
</feature>
<evidence type="ECO:0000256" key="10">
    <source>
        <dbReference type="RuleBase" id="RU367007"/>
    </source>
</evidence>
<evidence type="ECO:0000256" key="7">
    <source>
        <dbReference type="ARBA" id="ARBA00022989"/>
    </source>
</evidence>
<dbReference type="Proteomes" id="UP000651728">
    <property type="component" value="Unassembled WGS sequence"/>
</dbReference>
<dbReference type="RefSeq" id="WP_239101408.1">
    <property type="nucleotide sequence ID" value="NZ_BAABEJ010000007.1"/>
</dbReference>
<evidence type="ECO:0000259" key="11">
    <source>
        <dbReference type="Pfam" id="PF02366"/>
    </source>
</evidence>
<feature type="transmembrane region" description="Helical" evidence="10">
    <location>
        <begin position="482"/>
        <end position="501"/>
    </location>
</feature>
<keyword evidence="4 10" id="KW-0328">Glycosyltransferase</keyword>
<dbReference type="Pfam" id="PF02366">
    <property type="entry name" value="PMT"/>
    <property type="match status" value="1"/>
</dbReference>
<keyword evidence="5 10" id="KW-0808">Transferase</keyword>
<organism evidence="13 14">
    <name type="scientific">Microbispora amethystogenes</name>
    <dbReference type="NCBI Taxonomy" id="1427754"/>
    <lineage>
        <taxon>Bacteria</taxon>
        <taxon>Bacillati</taxon>
        <taxon>Actinomycetota</taxon>
        <taxon>Actinomycetes</taxon>
        <taxon>Streptosporangiales</taxon>
        <taxon>Streptosporangiaceae</taxon>
        <taxon>Microbispora</taxon>
    </lineage>
</organism>
<dbReference type="EC" id="2.4.1.-" evidence="10"/>
<evidence type="ECO:0000259" key="12">
    <source>
        <dbReference type="Pfam" id="PF16192"/>
    </source>
</evidence>
<feature type="domain" description="Protein O-mannosyl-transferase C-terminal four TM" evidence="12">
    <location>
        <begin position="334"/>
        <end position="524"/>
    </location>
</feature>
<keyword evidence="8 10" id="KW-0472">Membrane</keyword>
<dbReference type="PANTHER" id="PTHR10050:SF46">
    <property type="entry name" value="PROTEIN O-MANNOSYL-TRANSFERASE 2"/>
    <property type="match status" value="1"/>
</dbReference>
<gene>
    <name evidence="13" type="ORF">Mam01_36650</name>
</gene>